<name>A0ABS5VPQ0_9BACT</name>
<gene>
    <name evidence="2" type="ORF">KK060_09040</name>
</gene>
<sequence>MIRNSGLCFCVFILCSFSILAQEASELEKRHGFKDIKLNTPVDSVKGVKLKKEFKERNEFDAKLYEVDHPAYKKIGEVNVKQVELKAYKGLIYQIFVVADKDPRLMKALESIYGKADYDMKNETYFWKGSSIMLKFKSHSKNELEMVYDSPVVYSKMKEDKAKKIENIADDF</sequence>
<keyword evidence="3" id="KW-1185">Reference proteome</keyword>
<evidence type="ECO:0000256" key="1">
    <source>
        <dbReference type="SAM" id="SignalP"/>
    </source>
</evidence>
<organism evidence="2 3">
    <name type="scientific">Chryseosolibacter indicus</name>
    <dbReference type="NCBI Taxonomy" id="2782351"/>
    <lineage>
        <taxon>Bacteria</taxon>
        <taxon>Pseudomonadati</taxon>
        <taxon>Bacteroidota</taxon>
        <taxon>Cytophagia</taxon>
        <taxon>Cytophagales</taxon>
        <taxon>Chryseotaleaceae</taxon>
        <taxon>Chryseosolibacter</taxon>
    </lineage>
</organism>
<dbReference type="Proteomes" id="UP000772618">
    <property type="component" value="Unassembled WGS sequence"/>
</dbReference>
<evidence type="ECO:0008006" key="4">
    <source>
        <dbReference type="Google" id="ProtNLM"/>
    </source>
</evidence>
<dbReference type="EMBL" id="JAHESD010000015">
    <property type="protein sequence ID" value="MBT1703422.1"/>
    <property type="molecule type" value="Genomic_DNA"/>
</dbReference>
<accession>A0ABS5VPQ0</accession>
<feature type="signal peptide" evidence="1">
    <location>
        <begin position="1"/>
        <end position="21"/>
    </location>
</feature>
<dbReference type="RefSeq" id="WP_254153385.1">
    <property type="nucleotide sequence ID" value="NZ_JAHESD010000015.1"/>
</dbReference>
<reference evidence="2 3" key="1">
    <citation type="submission" date="2021-05" db="EMBL/GenBank/DDBJ databases">
        <title>A Polyphasic approach of four new species of the genus Ohtaekwangia: Ohtaekwangia histidinii sp. nov., Ohtaekwangia cretensis sp. nov., Ohtaekwangia indiensis sp. nov., Ohtaekwangia reichenbachii sp. nov. from diverse environment.</title>
        <authorList>
            <person name="Octaviana S."/>
        </authorList>
    </citation>
    <scope>NUCLEOTIDE SEQUENCE [LARGE SCALE GENOMIC DNA]</scope>
    <source>
        <strain evidence="2 3">PWU20</strain>
    </source>
</reference>
<feature type="chain" id="PRO_5045486877" description="DUF4252 domain-containing protein" evidence="1">
    <location>
        <begin position="22"/>
        <end position="172"/>
    </location>
</feature>
<evidence type="ECO:0000313" key="2">
    <source>
        <dbReference type="EMBL" id="MBT1703422.1"/>
    </source>
</evidence>
<keyword evidence="1" id="KW-0732">Signal</keyword>
<evidence type="ECO:0000313" key="3">
    <source>
        <dbReference type="Proteomes" id="UP000772618"/>
    </source>
</evidence>
<protein>
    <recommendedName>
        <fullName evidence="4">DUF4252 domain-containing protein</fullName>
    </recommendedName>
</protein>
<proteinExistence type="predicted"/>
<comment type="caution">
    <text evidence="2">The sequence shown here is derived from an EMBL/GenBank/DDBJ whole genome shotgun (WGS) entry which is preliminary data.</text>
</comment>